<protein>
    <submittedName>
        <fullName evidence="1">Ferredoxin, 2Fe-2S</fullName>
    </submittedName>
</protein>
<evidence type="ECO:0000313" key="1">
    <source>
        <dbReference type="EMBL" id="VAX17484.1"/>
    </source>
</evidence>
<dbReference type="SUPFAM" id="SSF52833">
    <property type="entry name" value="Thioredoxin-like"/>
    <property type="match status" value="1"/>
</dbReference>
<organism evidence="1">
    <name type="scientific">hydrothermal vent metagenome</name>
    <dbReference type="NCBI Taxonomy" id="652676"/>
    <lineage>
        <taxon>unclassified sequences</taxon>
        <taxon>metagenomes</taxon>
        <taxon>ecological metagenomes</taxon>
    </lineage>
</organism>
<dbReference type="CDD" id="cd02980">
    <property type="entry name" value="TRX_Fd_family"/>
    <property type="match status" value="1"/>
</dbReference>
<dbReference type="Gene3D" id="3.40.30.10">
    <property type="entry name" value="Glutaredoxin"/>
    <property type="match status" value="1"/>
</dbReference>
<proteinExistence type="predicted"/>
<dbReference type="InterPro" id="IPR036249">
    <property type="entry name" value="Thioredoxin-like_sf"/>
</dbReference>
<name>A0A3B1C0F1_9ZZZZ</name>
<reference evidence="1" key="1">
    <citation type="submission" date="2018-06" db="EMBL/GenBank/DDBJ databases">
        <authorList>
            <person name="Zhirakovskaya E."/>
        </authorList>
    </citation>
    <scope>NUCLEOTIDE SEQUENCE</scope>
</reference>
<gene>
    <name evidence="1" type="ORF">MNBD_IGNAVI01-1301</name>
</gene>
<sequence>MKHYKKHIFICENIREENSLKKSCGRSNSIEIRQVFKSRLKELNLSVEIRANASGCLGQCNHGPTAVVYPEGIWYKNLTVDDVEEIIQSHLINDKPVERLILKDDK</sequence>
<dbReference type="AlphaFoldDB" id="A0A3B1C0F1"/>
<dbReference type="EMBL" id="UOGD01000079">
    <property type="protein sequence ID" value="VAX17484.1"/>
    <property type="molecule type" value="Genomic_DNA"/>
</dbReference>
<accession>A0A3B1C0F1</accession>